<protein>
    <submittedName>
        <fullName evidence="3">Uncharacterized protein</fullName>
    </submittedName>
</protein>
<feature type="compositionally biased region" description="Basic residues" evidence="1">
    <location>
        <begin position="276"/>
        <end position="288"/>
    </location>
</feature>
<evidence type="ECO:0000256" key="1">
    <source>
        <dbReference type="SAM" id="MobiDB-lite"/>
    </source>
</evidence>
<reference evidence="3 4" key="1">
    <citation type="journal article" date="2023" name="Antonie Van Leeuwenhoek">
        <title>Mesoterricola silvestris gen. nov., sp. nov., Mesoterricola sediminis sp. nov., Geothrix oryzae sp. nov., Geothrix edaphica sp. nov., Geothrix rubra sp. nov., and Geothrix limicola sp. nov., six novel members of Acidobacteriota isolated from soils.</title>
        <authorList>
            <person name="Itoh H."/>
            <person name="Sugisawa Y."/>
            <person name="Mise K."/>
            <person name="Xu Z."/>
            <person name="Kuniyasu M."/>
            <person name="Ushijima N."/>
            <person name="Kawano K."/>
            <person name="Kobayashi E."/>
            <person name="Shiratori Y."/>
            <person name="Masuda Y."/>
            <person name="Senoo K."/>
        </authorList>
    </citation>
    <scope>NUCLEOTIDE SEQUENCE [LARGE SCALE GENOMIC DNA]</scope>
    <source>
        <strain evidence="3 4">Red803</strain>
    </source>
</reference>
<comment type="caution">
    <text evidence="3">The sequence shown here is derived from an EMBL/GenBank/DDBJ whole genome shotgun (WGS) entry which is preliminary data.</text>
</comment>
<keyword evidence="2" id="KW-0732">Signal</keyword>
<evidence type="ECO:0000313" key="4">
    <source>
        <dbReference type="Proteomes" id="UP001165089"/>
    </source>
</evidence>
<dbReference type="EMBL" id="BSDD01000003">
    <property type="protein sequence ID" value="GLH70222.1"/>
    <property type="molecule type" value="Genomic_DNA"/>
</dbReference>
<feature type="signal peptide" evidence="2">
    <location>
        <begin position="1"/>
        <end position="19"/>
    </location>
</feature>
<evidence type="ECO:0000256" key="2">
    <source>
        <dbReference type="SAM" id="SignalP"/>
    </source>
</evidence>
<accession>A0ABQ5Q636</accession>
<name>A0ABQ5Q636_9BACT</name>
<feature type="chain" id="PRO_5045630651" evidence="2">
    <location>
        <begin position="20"/>
        <end position="288"/>
    </location>
</feature>
<keyword evidence="4" id="KW-1185">Reference proteome</keyword>
<dbReference type="Proteomes" id="UP001165089">
    <property type="component" value="Unassembled WGS sequence"/>
</dbReference>
<sequence length="288" mass="31185">MKRLPLLALVLALAPALGAQSLTDRLKDVRAPWEAQIDRGDAPAVRKGIEALLGREGVSVNPSDYNDMHALVALHSLAARACVSEGSWEDAVAHLQRAQAAADENLTNATALLSKTRADHQAKLKEFQAAIASQAPRLKELEEAPGLDAPQMKLRQQLRIFMEEQKAAIAQSEKALADIDGILARLQQDKVSTTKALTDWQVFLTAEKAQIAEAGGPGPYVAGKLTQVKADEARPQAERLAYARRLEKLDPANKDAARMVDALLGKEEQPAPLPRPMKKKKKAAPKKG</sequence>
<gene>
    <name evidence="3" type="ORF">GETHPA_17550</name>
</gene>
<dbReference type="RefSeq" id="WP_285724739.1">
    <property type="nucleotide sequence ID" value="NZ_BSDD01000003.1"/>
</dbReference>
<feature type="region of interest" description="Disordered" evidence="1">
    <location>
        <begin position="260"/>
        <end position="288"/>
    </location>
</feature>
<feature type="compositionally biased region" description="Basic and acidic residues" evidence="1">
    <location>
        <begin position="260"/>
        <end position="269"/>
    </location>
</feature>
<organism evidence="3 4">
    <name type="scientific">Geothrix rubra</name>
    <dbReference type="NCBI Taxonomy" id="2927977"/>
    <lineage>
        <taxon>Bacteria</taxon>
        <taxon>Pseudomonadati</taxon>
        <taxon>Acidobacteriota</taxon>
        <taxon>Holophagae</taxon>
        <taxon>Holophagales</taxon>
        <taxon>Holophagaceae</taxon>
        <taxon>Geothrix</taxon>
    </lineage>
</organism>
<proteinExistence type="predicted"/>
<evidence type="ECO:0000313" key="3">
    <source>
        <dbReference type="EMBL" id="GLH70222.1"/>
    </source>
</evidence>